<gene>
    <name evidence="9" type="ORF">TorRG33x02_068590</name>
</gene>
<dbReference type="Pfam" id="PF04844">
    <property type="entry name" value="Ovate"/>
    <property type="match status" value="1"/>
</dbReference>
<dbReference type="InParanoid" id="A0A2P5FHY4"/>
<evidence type="ECO:0000256" key="3">
    <source>
        <dbReference type="ARBA" id="ARBA00023015"/>
    </source>
</evidence>
<dbReference type="PANTHER" id="PTHR33057:SF26">
    <property type="entry name" value="TRANSCRIPTION REPRESSOR OFP13"/>
    <property type="match status" value="1"/>
</dbReference>
<evidence type="ECO:0000256" key="2">
    <source>
        <dbReference type="ARBA" id="ARBA00022491"/>
    </source>
</evidence>
<dbReference type="InterPro" id="IPR006458">
    <property type="entry name" value="Ovate_C"/>
</dbReference>
<feature type="region of interest" description="Disordered" evidence="7">
    <location>
        <begin position="1"/>
        <end position="21"/>
    </location>
</feature>
<reference evidence="10" key="1">
    <citation type="submission" date="2016-06" db="EMBL/GenBank/DDBJ databases">
        <title>Parallel loss of symbiosis genes in relatives of nitrogen-fixing non-legume Parasponia.</title>
        <authorList>
            <person name="Van Velzen R."/>
            <person name="Holmer R."/>
            <person name="Bu F."/>
            <person name="Rutten L."/>
            <person name="Van Zeijl A."/>
            <person name="Liu W."/>
            <person name="Santuari L."/>
            <person name="Cao Q."/>
            <person name="Sharma T."/>
            <person name="Shen D."/>
            <person name="Roswanjaya Y."/>
            <person name="Wardhani T."/>
            <person name="Kalhor M.S."/>
            <person name="Jansen J."/>
            <person name="Van den Hoogen J."/>
            <person name="Gungor B."/>
            <person name="Hartog M."/>
            <person name="Hontelez J."/>
            <person name="Verver J."/>
            <person name="Yang W.-C."/>
            <person name="Schijlen E."/>
            <person name="Repin R."/>
            <person name="Schilthuizen M."/>
            <person name="Schranz E."/>
            <person name="Heidstra R."/>
            <person name="Miyata K."/>
            <person name="Fedorova E."/>
            <person name="Kohlen W."/>
            <person name="Bisseling T."/>
            <person name="Smit S."/>
            <person name="Geurts R."/>
        </authorList>
    </citation>
    <scope>NUCLEOTIDE SEQUENCE [LARGE SCALE GENOMIC DNA]</scope>
    <source>
        <strain evidence="10">cv. RG33-2</strain>
    </source>
</reference>
<comment type="function">
    <text evidence="6">Transcriptional repressor that regulates multiple aspects of plant growth and development.</text>
</comment>
<keyword evidence="10" id="KW-1185">Reference proteome</keyword>
<accession>A0A2P5FHY4</accession>
<evidence type="ECO:0000256" key="5">
    <source>
        <dbReference type="ARBA" id="ARBA00023242"/>
    </source>
</evidence>
<evidence type="ECO:0000313" key="10">
    <source>
        <dbReference type="Proteomes" id="UP000237000"/>
    </source>
</evidence>
<feature type="compositionally biased region" description="Low complexity" evidence="7">
    <location>
        <begin position="66"/>
        <end position="78"/>
    </location>
</feature>
<keyword evidence="3 6" id="KW-0805">Transcription regulation</keyword>
<feature type="region of interest" description="Disordered" evidence="7">
    <location>
        <begin position="66"/>
        <end position="90"/>
    </location>
</feature>
<dbReference type="EMBL" id="JXTC01000032">
    <property type="protein sequence ID" value="PON97392.1"/>
    <property type="molecule type" value="Genomic_DNA"/>
</dbReference>
<dbReference type="InterPro" id="IPR038933">
    <property type="entry name" value="Ovate"/>
</dbReference>
<feature type="domain" description="OVATE" evidence="8">
    <location>
        <begin position="151"/>
        <end position="210"/>
    </location>
</feature>
<evidence type="ECO:0000259" key="8">
    <source>
        <dbReference type="PROSITE" id="PS51754"/>
    </source>
</evidence>
<evidence type="ECO:0000256" key="4">
    <source>
        <dbReference type="ARBA" id="ARBA00023163"/>
    </source>
</evidence>
<dbReference type="NCBIfam" id="TIGR01568">
    <property type="entry name" value="A_thal_3678"/>
    <property type="match status" value="1"/>
</dbReference>
<dbReference type="GO" id="GO:0005634">
    <property type="term" value="C:nucleus"/>
    <property type="evidence" value="ECO:0007669"/>
    <property type="project" value="UniProtKB-SubCell"/>
</dbReference>
<comment type="caution">
    <text evidence="9">The sequence shown here is derived from an EMBL/GenBank/DDBJ whole genome shotgun (WGS) entry which is preliminary data.</text>
</comment>
<feature type="compositionally biased region" description="Acidic residues" evidence="7">
    <location>
        <begin position="292"/>
        <end position="302"/>
    </location>
</feature>
<dbReference type="GO" id="GO:0045892">
    <property type="term" value="P:negative regulation of DNA-templated transcription"/>
    <property type="evidence" value="ECO:0007669"/>
    <property type="project" value="UniProtKB-UniRule"/>
</dbReference>
<dbReference type="Proteomes" id="UP000237000">
    <property type="component" value="Unassembled WGS sequence"/>
</dbReference>
<dbReference type="PANTHER" id="PTHR33057">
    <property type="entry name" value="TRANSCRIPTION REPRESSOR OFP7-RELATED"/>
    <property type="match status" value="1"/>
</dbReference>
<proteinExistence type="predicted"/>
<keyword evidence="5 6" id="KW-0539">Nucleus</keyword>
<dbReference type="OrthoDB" id="689823at2759"/>
<protein>
    <recommendedName>
        <fullName evidence="6">Transcription repressor</fullName>
    </recommendedName>
    <alternativeName>
        <fullName evidence="6">Ovate family protein</fullName>
    </alternativeName>
</protein>
<dbReference type="PROSITE" id="PS51754">
    <property type="entry name" value="OVATE"/>
    <property type="match status" value="1"/>
</dbReference>
<comment type="subcellular location">
    <subcellularLocation>
        <location evidence="1 6">Nucleus</location>
    </subcellularLocation>
</comment>
<name>A0A2P5FHY4_TREOI</name>
<feature type="compositionally biased region" description="Basic and acidic residues" evidence="7">
    <location>
        <begin position="303"/>
        <end position="313"/>
    </location>
</feature>
<keyword evidence="2 6" id="KW-0678">Repressor</keyword>
<evidence type="ECO:0000313" key="9">
    <source>
        <dbReference type="EMBL" id="PON97392.1"/>
    </source>
</evidence>
<evidence type="ECO:0000256" key="7">
    <source>
        <dbReference type="SAM" id="MobiDB-lite"/>
    </source>
</evidence>
<feature type="region of interest" description="Disordered" evidence="7">
    <location>
        <begin position="292"/>
        <end position="313"/>
    </location>
</feature>
<sequence length="313" mass="34253">MKLPFLSNQTTEPKSTTWPWPSCTQTRTLSFRATGSNDNIFKTLNSAFLDSSSTTHEPHLAESFFTNSSESASFSTTSDDPPSARAGSGDPVEAVIQGLRSRESRLFFEPGETSTASILEEANTKEEEEVVVLDNGNIIKKVIPYKESVALSMESRNPYLDFKKSMEEMVEAHGLKGWESLEELLSWYLKMNGKDNHEYIVGAFVDLLVGLAFSNFNINKSSPSSSSTSTCTNCTCSNNCDSPYSPLSFCNTSFSSCSSSSVSSTPCVSSIEVGELEIESTPCLASLIEIEEEKNAEEEEEEDHGHAHDDVSS</sequence>
<dbReference type="AlphaFoldDB" id="A0A2P5FHY4"/>
<evidence type="ECO:0000256" key="6">
    <source>
        <dbReference type="RuleBase" id="RU367028"/>
    </source>
</evidence>
<organism evidence="9 10">
    <name type="scientific">Trema orientale</name>
    <name type="common">Charcoal tree</name>
    <name type="synonym">Celtis orientalis</name>
    <dbReference type="NCBI Taxonomy" id="63057"/>
    <lineage>
        <taxon>Eukaryota</taxon>
        <taxon>Viridiplantae</taxon>
        <taxon>Streptophyta</taxon>
        <taxon>Embryophyta</taxon>
        <taxon>Tracheophyta</taxon>
        <taxon>Spermatophyta</taxon>
        <taxon>Magnoliopsida</taxon>
        <taxon>eudicotyledons</taxon>
        <taxon>Gunneridae</taxon>
        <taxon>Pentapetalae</taxon>
        <taxon>rosids</taxon>
        <taxon>fabids</taxon>
        <taxon>Rosales</taxon>
        <taxon>Cannabaceae</taxon>
        <taxon>Trema</taxon>
    </lineage>
</organism>
<dbReference type="STRING" id="63057.A0A2P5FHY4"/>
<evidence type="ECO:0000256" key="1">
    <source>
        <dbReference type="ARBA" id="ARBA00004123"/>
    </source>
</evidence>
<keyword evidence="4 6" id="KW-0804">Transcription</keyword>